<dbReference type="GO" id="GO:0010628">
    <property type="term" value="P:positive regulation of gene expression"/>
    <property type="evidence" value="ECO:0007669"/>
    <property type="project" value="TreeGrafter"/>
</dbReference>
<dbReference type="EMBL" id="RAQU01000091">
    <property type="protein sequence ID" value="RKK03353.1"/>
    <property type="molecule type" value="Genomic_DNA"/>
</dbReference>
<keyword evidence="4" id="KW-0804">Transcription</keyword>
<evidence type="ECO:0000313" key="9">
    <source>
        <dbReference type="Proteomes" id="UP000278036"/>
    </source>
</evidence>
<dbReference type="PROSITE" id="PS50931">
    <property type="entry name" value="HTH_LYSR"/>
    <property type="match status" value="1"/>
</dbReference>
<protein>
    <submittedName>
        <fullName evidence="6">LysR family transcriptional regulator</fullName>
    </submittedName>
</protein>
<evidence type="ECO:0000259" key="5">
    <source>
        <dbReference type="PROSITE" id="PS50931"/>
    </source>
</evidence>
<evidence type="ECO:0000313" key="8">
    <source>
        <dbReference type="Proteomes" id="UP000274097"/>
    </source>
</evidence>
<dbReference type="PANTHER" id="PTHR30427">
    <property type="entry name" value="TRANSCRIPTIONAL ACTIVATOR PROTEIN LYSR"/>
    <property type="match status" value="1"/>
</dbReference>
<dbReference type="InterPro" id="IPR005119">
    <property type="entry name" value="LysR_subst-bd"/>
</dbReference>
<organism evidence="6 9">
    <name type="scientific">Teichococcus wenyumeiae</name>
    <dbReference type="NCBI Taxonomy" id="2478470"/>
    <lineage>
        <taxon>Bacteria</taxon>
        <taxon>Pseudomonadati</taxon>
        <taxon>Pseudomonadota</taxon>
        <taxon>Alphaproteobacteria</taxon>
        <taxon>Acetobacterales</taxon>
        <taxon>Roseomonadaceae</taxon>
        <taxon>Roseomonas</taxon>
    </lineage>
</organism>
<dbReference type="InterPro" id="IPR000847">
    <property type="entry name" value="LysR_HTH_N"/>
</dbReference>
<dbReference type="InterPro" id="IPR036390">
    <property type="entry name" value="WH_DNA-bd_sf"/>
</dbReference>
<dbReference type="GO" id="GO:0003700">
    <property type="term" value="F:DNA-binding transcription factor activity"/>
    <property type="evidence" value="ECO:0007669"/>
    <property type="project" value="InterPro"/>
</dbReference>
<dbReference type="GO" id="GO:0009089">
    <property type="term" value="P:lysine biosynthetic process via diaminopimelate"/>
    <property type="evidence" value="ECO:0007669"/>
    <property type="project" value="TreeGrafter"/>
</dbReference>
<dbReference type="Pfam" id="PF00126">
    <property type="entry name" value="HTH_1"/>
    <property type="match status" value="1"/>
</dbReference>
<proteinExistence type="inferred from homology"/>
<evidence type="ECO:0000256" key="3">
    <source>
        <dbReference type="ARBA" id="ARBA00023125"/>
    </source>
</evidence>
<dbReference type="Proteomes" id="UP000274097">
    <property type="component" value="Unassembled WGS sequence"/>
</dbReference>
<dbReference type="SUPFAM" id="SSF53850">
    <property type="entry name" value="Periplasmic binding protein-like II"/>
    <property type="match status" value="1"/>
</dbReference>
<dbReference type="Proteomes" id="UP000278036">
    <property type="component" value="Unassembled WGS sequence"/>
</dbReference>
<evidence type="ECO:0000313" key="6">
    <source>
        <dbReference type="EMBL" id="RKK03353.1"/>
    </source>
</evidence>
<dbReference type="Gene3D" id="3.40.190.290">
    <property type="match status" value="1"/>
</dbReference>
<dbReference type="InterPro" id="IPR036388">
    <property type="entry name" value="WH-like_DNA-bd_sf"/>
</dbReference>
<dbReference type="OrthoDB" id="9806538at2"/>
<dbReference type="InParanoid" id="A0A3A9JF87"/>
<evidence type="ECO:0000256" key="4">
    <source>
        <dbReference type="ARBA" id="ARBA00023163"/>
    </source>
</evidence>
<dbReference type="PRINTS" id="PR00039">
    <property type="entry name" value="HTHLYSR"/>
</dbReference>
<dbReference type="EMBL" id="RFLX01000047">
    <property type="protein sequence ID" value="RMI16887.1"/>
    <property type="molecule type" value="Genomic_DNA"/>
</dbReference>
<evidence type="ECO:0000313" key="7">
    <source>
        <dbReference type="EMBL" id="RMI16887.1"/>
    </source>
</evidence>
<dbReference type="AlphaFoldDB" id="A0A3A9JF87"/>
<evidence type="ECO:0000256" key="1">
    <source>
        <dbReference type="ARBA" id="ARBA00009437"/>
    </source>
</evidence>
<dbReference type="GO" id="GO:0043565">
    <property type="term" value="F:sequence-specific DNA binding"/>
    <property type="evidence" value="ECO:0007669"/>
    <property type="project" value="TreeGrafter"/>
</dbReference>
<gene>
    <name evidence="6" type="ORF">D6Z83_15030</name>
    <name evidence="7" type="ORF">EBE87_24945</name>
</gene>
<accession>A0A3A9JF87</accession>
<reference evidence="6 9" key="1">
    <citation type="submission" date="2018-09" db="EMBL/GenBank/DDBJ databases">
        <title>Roseomonas sp. nov., isolated from feces of Tibetan antelopes in the Qinghai-Tibet plateau, China.</title>
        <authorList>
            <person name="Tian Z."/>
        </authorList>
    </citation>
    <scope>NUCLEOTIDE SEQUENCE [LARGE SCALE GENOMIC DNA]</scope>
    <source>
        <strain evidence="7 8">Z23</strain>
        <strain evidence="6 9">Z24</strain>
    </source>
</reference>
<dbReference type="RefSeq" id="WP_120639104.1">
    <property type="nucleotide sequence ID" value="NZ_RAQU01000091.1"/>
</dbReference>
<comment type="caution">
    <text evidence="6">The sequence shown here is derived from an EMBL/GenBank/DDBJ whole genome shotgun (WGS) entry which is preliminary data.</text>
</comment>
<dbReference type="SUPFAM" id="SSF46785">
    <property type="entry name" value="Winged helix' DNA-binding domain"/>
    <property type="match status" value="1"/>
</dbReference>
<evidence type="ECO:0000256" key="2">
    <source>
        <dbReference type="ARBA" id="ARBA00023015"/>
    </source>
</evidence>
<keyword evidence="8" id="KW-1185">Reference proteome</keyword>
<keyword evidence="3" id="KW-0238">DNA-binding</keyword>
<feature type="domain" description="HTH lysR-type" evidence="5">
    <location>
        <begin position="2"/>
        <end position="59"/>
    </location>
</feature>
<name>A0A3A9JF87_9PROT</name>
<sequence length="299" mass="32484">MLNLRQMEVLRAIMSQGGVTAAAKMLNVSQPSVSEVLRHAEQRLGFPLFHRANGRLRPTKAAQQLSIGINRVFEEVVSVNQLAQELRQQQRNVLRIGGVSALAMALGPTLVAEFLKVSPHASLRLSVMKRAEMAQDLATGALDVGLTFLAEEYPCLEAVEVACRPLQCVVPVGHALDRPGLVTLRDVAGFPLIGYSPHLTTSQLIRHAFTEAALPYRPFCEVEQVLQAWSLVQSGAGICLIEPFSSLGGFFPGAKALPLDHPARVPLQMLVLRSARRSGLLEGFIAHARLLLQSNPPCL</sequence>
<dbReference type="Gene3D" id="1.10.10.10">
    <property type="entry name" value="Winged helix-like DNA-binding domain superfamily/Winged helix DNA-binding domain"/>
    <property type="match status" value="1"/>
</dbReference>
<dbReference type="PANTHER" id="PTHR30427:SF1">
    <property type="entry name" value="TRANSCRIPTIONAL ACTIVATOR PROTEIN LYSR"/>
    <property type="match status" value="1"/>
</dbReference>
<comment type="similarity">
    <text evidence="1">Belongs to the LysR transcriptional regulatory family.</text>
</comment>
<keyword evidence="2" id="KW-0805">Transcription regulation</keyword>
<dbReference type="Pfam" id="PF03466">
    <property type="entry name" value="LysR_substrate"/>
    <property type="match status" value="1"/>
</dbReference>